<comment type="caution">
    <text evidence="3">The sequence shown here is derived from an EMBL/GenBank/DDBJ whole genome shotgun (WGS) entry which is preliminary data.</text>
</comment>
<evidence type="ECO:0000313" key="4">
    <source>
        <dbReference type="Proteomes" id="UP000477543"/>
    </source>
</evidence>
<evidence type="ECO:0000259" key="2">
    <source>
        <dbReference type="SMART" id="SM00226"/>
    </source>
</evidence>
<dbReference type="SMART" id="SM00226">
    <property type="entry name" value="LMWPc"/>
    <property type="match status" value="1"/>
</dbReference>
<proteinExistence type="predicted"/>
<dbReference type="Gene3D" id="3.40.50.2300">
    <property type="match status" value="1"/>
</dbReference>
<organism evidence="3 4">
    <name type="scientific">Glutamicibacter soli</name>
    <dbReference type="NCBI Taxonomy" id="453836"/>
    <lineage>
        <taxon>Bacteria</taxon>
        <taxon>Bacillati</taxon>
        <taxon>Actinomycetota</taxon>
        <taxon>Actinomycetes</taxon>
        <taxon>Micrococcales</taxon>
        <taxon>Micrococcaceae</taxon>
        <taxon>Glutamicibacter</taxon>
    </lineage>
</organism>
<dbReference type="PANTHER" id="PTHR43428:SF1">
    <property type="entry name" value="ARSENATE REDUCTASE"/>
    <property type="match status" value="1"/>
</dbReference>
<dbReference type="InterPro" id="IPR036196">
    <property type="entry name" value="Ptyr_pPase_sf"/>
</dbReference>
<feature type="domain" description="Phosphotyrosine protein phosphatase I" evidence="2">
    <location>
        <begin position="7"/>
        <end position="135"/>
    </location>
</feature>
<dbReference type="SUPFAM" id="SSF52788">
    <property type="entry name" value="Phosphotyrosine protein phosphatases I"/>
    <property type="match status" value="1"/>
</dbReference>
<evidence type="ECO:0000313" key="3">
    <source>
        <dbReference type="EMBL" id="NAZ15552.1"/>
    </source>
</evidence>
<dbReference type="PANTHER" id="PTHR43428">
    <property type="entry name" value="ARSENATE REDUCTASE"/>
    <property type="match status" value="1"/>
</dbReference>
<accession>A0A6L9G132</accession>
<gene>
    <name evidence="3" type="ORF">GT020_05640</name>
</gene>
<dbReference type="InterPro" id="IPR023485">
    <property type="entry name" value="Ptyr_pPase"/>
</dbReference>
<name>A0A6L9G132_9MICC</name>
<keyword evidence="1" id="KW-0059">Arsenical resistance</keyword>
<dbReference type="AlphaFoldDB" id="A0A6L9G132"/>
<protein>
    <submittedName>
        <fullName evidence="3">Low molecular weight phosphatase family protein</fullName>
    </submittedName>
</protein>
<dbReference type="GO" id="GO:0046685">
    <property type="term" value="P:response to arsenic-containing substance"/>
    <property type="evidence" value="ECO:0007669"/>
    <property type="project" value="UniProtKB-KW"/>
</dbReference>
<sequence length="138" mass="14676">MSAAAKPAVLFVCVKNGGKSQMAAGLMNARAGGRIEVSSAGTHPGSKINALSSEVLLEQGIDITAEHPKQLTETDMRQVGLVVVLGREAQVPQADGVDIEIWELDEPSSRGIEGRERMLLVRDEISSRVADLATRLLS</sequence>
<reference evidence="3 4" key="1">
    <citation type="submission" date="2020-01" db="EMBL/GenBank/DDBJ databases">
        <title>Glutamicibacter soli M275.</title>
        <authorList>
            <person name="Meng X."/>
        </authorList>
    </citation>
    <scope>NUCLEOTIDE SEQUENCE [LARGE SCALE GENOMIC DNA]</scope>
    <source>
        <strain evidence="3 4">M275</strain>
    </source>
</reference>
<dbReference type="RefSeq" id="WP_038992399.1">
    <property type="nucleotide sequence ID" value="NZ_WYDN01000003.1"/>
</dbReference>
<dbReference type="Proteomes" id="UP000477543">
    <property type="component" value="Unassembled WGS sequence"/>
</dbReference>
<dbReference type="EMBL" id="WYDN01000003">
    <property type="protein sequence ID" value="NAZ15552.1"/>
    <property type="molecule type" value="Genomic_DNA"/>
</dbReference>
<dbReference type="Pfam" id="PF01451">
    <property type="entry name" value="LMWPc"/>
    <property type="match status" value="1"/>
</dbReference>
<evidence type="ECO:0000256" key="1">
    <source>
        <dbReference type="ARBA" id="ARBA00022849"/>
    </source>
</evidence>